<dbReference type="Pfam" id="PF13505">
    <property type="entry name" value="OMP_b-brl"/>
    <property type="match status" value="1"/>
</dbReference>
<evidence type="ECO:0000256" key="1">
    <source>
        <dbReference type="ARBA" id="ARBA00022729"/>
    </source>
</evidence>
<protein>
    <submittedName>
        <fullName evidence="4">Porin family protein</fullName>
    </submittedName>
</protein>
<evidence type="ECO:0000313" key="5">
    <source>
        <dbReference type="Proteomes" id="UP001056255"/>
    </source>
</evidence>
<feature type="chain" id="PRO_5046329183" evidence="2">
    <location>
        <begin position="21"/>
        <end position="197"/>
    </location>
</feature>
<dbReference type="RefSeq" id="WP_251878688.1">
    <property type="nucleotide sequence ID" value="NZ_CP082275.1"/>
</dbReference>
<dbReference type="SUPFAM" id="SSF56925">
    <property type="entry name" value="OMPA-like"/>
    <property type="match status" value="1"/>
</dbReference>
<name>A0ABY4WX70_9GAMM</name>
<feature type="domain" description="Outer membrane protein beta-barrel" evidence="3">
    <location>
        <begin position="7"/>
        <end position="197"/>
    </location>
</feature>
<organism evidence="4 5">
    <name type="scientific">Grimontia kaedaensis</name>
    <dbReference type="NCBI Taxonomy" id="2872157"/>
    <lineage>
        <taxon>Bacteria</taxon>
        <taxon>Pseudomonadati</taxon>
        <taxon>Pseudomonadota</taxon>
        <taxon>Gammaproteobacteria</taxon>
        <taxon>Vibrionales</taxon>
        <taxon>Vibrionaceae</taxon>
        <taxon>Grimontia</taxon>
    </lineage>
</organism>
<dbReference type="Proteomes" id="UP001056255">
    <property type="component" value="Chromosome I"/>
</dbReference>
<evidence type="ECO:0000313" key="4">
    <source>
        <dbReference type="EMBL" id="USH03580.1"/>
    </source>
</evidence>
<dbReference type="EMBL" id="CP082275">
    <property type="protein sequence ID" value="USH03580.1"/>
    <property type="molecule type" value="Genomic_DNA"/>
</dbReference>
<accession>A0ABY4WX70</accession>
<proteinExistence type="predicted"/>
<keyword evidence="1 2" id="KW-0732">Signal</keyword>
<reference evidence="4" key="1">
    <citation type="submission" date="2021-08" db="EMBL/GenBank/DDBJ databases">
        <authorList>
            <person name="Sakaguchi M."/>
            <person name="Kikuchi T."/>
            <person name="Urbanczyk H."/>
        </authorList>
    </citation>
    <scope>NUCLEOTIDE SEQUENCE</scope>
    <source>
        <strain evidence="4">020920N</strain>
    </source>
</reference>
<keyword evidence="5" id="KW-1185">Reference proteome</keyword>
<evidence type="ECO:0000256" key="2">
    <source>
        <dbReference type="SAM" id="SignalP"/>
    </source>
</evidence>
<feature type="signal peptide" evidence="2">
    <location>
        <begin position="1"/>
        <end position="20"/>
    </location>
</feature>
<evidence type="ECO:0000259" key="3">
    <source>
        <dbReference type="Pfam" id="PF13505"/>
    </source>
</evidence>
<dbReference type="InterPro" id="IPR027385">
    <property type="entry name" value="Beta-barrel_OMP"/>
</dbReference>
<dbReference type="InterPro" id="IPR011250">
    <property type="entry name" value="OMP/PagP_B-barrel"/>
</dbReference>
<dbReference type="Gene3D" id="2.40.160.20">
    <property type="match status" value="1"/>
</dbReference>
<sequence length="197" mass="20909">MKLLNTSLLLLAVASTSALANDNNLYIGVNYLSSDYELDLGLTGTSPQSSDTAKGFNINLGYLYALNDKFDLAFEASINDYGSADINNIGGTKADTDVSSVVVSVKPTYYFGDSGFSLTGVLGFGSYTTDITFSSESSSLTAVGTESEFGISYGIEAAYQFTDTFGVVAGYQAAKIDYQDNVSLDLNTVSLGARFRF</sequence>
<gene>
    <name evidence="4" type="ORF">K6Q96_06170</name>
</gene>